<dbReference type="FunFam" id="1.10.10.10:FF:000012">
    <property type="entry name" value="U5 small nuclear ribonucleoprotein helicase"/>
    <property type="match status" value="1"/>
</dbReference>
<dbReference type="Gene3D" id="1.10.3380.10">
    <property type="entry name" value="Sec63 N-terminal domain-like domain"/>
    <property type="match status" value="1"/>
</dbReference>
<comment type="similarity">
    <text evidence="1">Belongs to the helicase family. SKI2 subfamily.</text>
</comment>
<dbReference type="Pfam" id="PF00270">
    <property type="entry name" value="DEAD"/>
    <property type="match status" value="1"/>
</dbReference>
<name>J3KJP6_COCIM</name>
<dbReference type="InterPro" id="IPR036388">
    <property type="entry name" value="WH-like_DNA-bd_sf"/>
</dbReference>
<dbReference type="PANTHER" id="PTHR47835:SF3">
    <property type="entry name" value="HELICASE FOR MEIOSIS 1"/>
    <property type="match status" value="1"/>
</dbReference>
<feature type="compositionally biased region" description="Low complexity" evidence="11">
    <location>
        <begin position="30"/>
        <end position="50"/>
    </location>
</feature>
<dbReference type="SUPFAM" id="SSF46785">
    <property type="entry name" value="Winged helix' DNA-binding domain"/>
    <property type="match status" value="1"/>
</dbReference>
<dbReference type="RefSeq" id="XP_001247905.2">
    <property type="nucleotide sequence ID" value="XM_001247904.2"/>
</dbReference>
<comment type="catalytic activity">
    <reaction evidence="10">
        <text>ATP + H2O = ADP + phosphate + H(+)</text>
        <dbReference type="Rhea" id="RHEA:13065"/>
        <dbReference type="ChEBI" id="CHEBI:15377"/>
        <dbReference type="ChEBI" id="CHEBI:15378"/>
        <dbReference type="ChEBI" id="CHEBI:30616"/>
        <dbReference type="ChEBI" id="CHEBI:43474"/>
        <dbReference type="ChEBI" id="CHEBI:456216"/>
        <dbReference type="EC" id="5.6.2.4"/>
    </reaction>
</comment>
<dbReference type="GO" id="GO:0007131">
    <property type="term" value="P:reciprocal meiotic recombination"/>
    <property type="evidence" value="ECO:0007669"/>
    <property type="project" value="UniProtKB-ARBA"/>
</dbReference>
<reference evidence="15" key="2">
    <citation type="journal article" date="2010" name="Genome Res.">
        <title>Population genomic sequencing of Coccidioides fungi reveals recent hybridization and transposon control.</title>
        <authorList>
            <person name="Neafsey D.E."/>
            <person name="Barker B.M."/>
            <person name="Sharpton T.J."/>
            <person name="Stajich J.E."/>
            <person name="Park D.J."/>
            <person name="Whiston E."/>
            <person name="Hung C.-Y."/>
            <person name="McMahan C."/>
            <person name="White J."/>
            <person name="Sykes S."/>
            <person name="Heiman D."/>
            <person name="Young S."/>
            <person name="Zeng Q."/>
            <person name="Abouelleil A."/>
            <person name="Aftuck L."/>
            <person name="Bessette D."/>
            <person name="Brown A."/>
            <person name="FitzGerald M."/>
            <person name="Lui A."/>
            <person name="Macdonald J.P."/>
            <person name="Priest M."/>
            <person name="Orbach M.J."/>
            <person name="Galgiani J.N."/>
            <person name="Kirkland T.N."/>
            <person name="Cole G.T."/>
            <person name="Birren B.W."/>
            <person name="Henn M.R."/>
            <person name="Taylor J.W."/>
            <person name="Rounsley S.D."/>
        </authorList>
    </citation>
    <scope>GENOME REANNOTATION</scope>
    <source>
        <strain evidence="15">RS</strain>
    </source>
</reference>
<comment type="catalytic activity">
    <reaction evidence="8">
        <text>Couples ATP hydrolysis with the unwinding of duplex DNA by translocating in the 3'-5' direction.</text>
        <dbReference type="EC" id="5.6.2.4"/>
    </reaction>
</comment>
<dbReference type="OrthoDB" id="5575at2759"/>
<evidence type="ECO:0000256" key="10">
    <source>
        <dbReference type="ARBA" id="ARBA00048988"/>
    </source>
</evidence>
<keyword evidence="4 14" id="KW-0347">Helicase</keyword>
<evidence type="ECO:0000313" key="14">
    <source>
        <dbReference type="EMBL" id="EAS36322.3"/>
    </source>
</evidence>
<evidence type="ECO:0000256" key="7">
    <source>
        <dbReference type="ARBA" id="ARBA00023254"/>
    </source>
</evidence>
<feature type="compositionally biased region" description="Basic and acidic residues" evidence="11">
    <location>
        <begin position="1432"/>
        <end position="1454"/>
    </location>
</feature>
<dbReference type="SMART" id="SM00973">
    <property type="entry name" value="Sec63"/>
    <property type="match status" value="1"/>
</dbReference>
<dbReference type="InParanoid" id="J3KJP6"/>
<organism evidence="14 15">
    <name type="scientific">Coccidioides immitis (strain RS)</name>
    <name type="common">Valley fever fungus</name>
    <dbReference type="NCBI Taxonomy" id="246410"/>
    <lineage>
        <taxon>Eukaryota</taxon>
        <taxon>Fungi</taxon>
        <taxon>Dikarya</taxon>
        <taxon>Ascomycota</taxon>
        <taxon>Pezizomycotina</taxon>
        <taxon>Eurotiomycetes</taxon>
        <taxon>Eurotiomycetidae</taxon>
        <taxon>Onygenales</taxon>
        <taxon>Onygenaceae</taxon>
        <taxon>Coccidioides</taxon>
    </lineage>
</organism>
<feature type="domain" description="Helicase ATP-binding" evidence="12">
    <location>
        <begin position="237"/>
        <end position="411"/>
    </location>
</feature>
<dbReference type="OMA" id="VYGYQSH"/>
<dbReference type="InterPro" id="IPR014001">
    <property type="entry name" value="Helicase_ATP-bd"/>
</dbReference>
<evidence type="ECO:0000313" key="15">
    <source>
        <dbReference type="Proteomes" id="UP000001261"/>
    </source>
</evidence>
<dbReference type="InterPro" id="IPR001650">
    <property type="entry name" value="Helicase_C-like"/>
</dbReference>
<dbReference type="FunFam" id="3.40.50.300:FF:001076">
    <property type="entry name" value="ATP-dependent DNA helicase MER3"/>
    <property type="match status" value="1"/>
</dbReference>
<dbReference type="SMART" id="SM00490">
    <property type="entry name" value="HELICc"/>
    <property type="match status" value="1"/>
</dbReference>
<dbReference type="EC" id="5.6.2.4" evidence="9"/>
<keyword evidence="15" id="KW-1185">Reference proteome</keyword>
<dbReference type="GO" id="GO:0005524">
    <property type="term" value="F:ATP binding"/>
    <property type="evidence" value="ECO:0007669"/>
    <property type="project" value="UniProtKB-KW"/>
</dbReference>
<dbReference type="Gene3D" id="1.10.10.10">
    <property type="entry name" value="Winged helix-like DNA-binding domain superfamily/Winged helix DNA-binding domain"/>
    <property type="match status" value="1"/>
</dbReference>
<dbReference type="Pfam" id="PF23445">
    <property type="entry name" value="WHD_SNRNP200"/>
    <property type="match status" value="1"/>
</dbReference>
<dbReference type="VEuPathDB" id="FungiDB:CIMG_01676"/>
<evidence type="ECO:0000259" key="13">
    <source>
        <dbReference type="PROSITE" id="PS51194"/>
    </source>
</evidence>
<dbReference type="EMBL" id="GG704911">
    <property type="protein sequence ID" value="EAS36322.3"/>
    <property type="molecule type" value="Genomic_DNA"/>
</dbReference>
<evidence type="ECO:0000256" key="11">
    <source>
        <dbReference type="SAM" id="MobiDB-lite"/>
    </source>
</evidence>
<dbReference type="PROSITE" id="PS51192">
    <property type="entry name" value="HELICASE_ATP_BIND_1"/>
    <property type="match status" value="1"/>
</dbReference>
<gene>
    <name evidence="14" type="ORF">CIMG_01676</name>
</gene>
<feature type="domain" description="Helicase C-terminal" evidence="13">
    <location>
        <begin position="451"/>
        <end position="639"/>
    </location>
</feature>
<evidence type="ECO:0000256" key="3">
    <source>
        <dbReference type="ARBA" id="ARBA00022801"/>
    </source>
</evidence>
<keyword evidence="6" id="KW-0413">Isomerase</keyword>
<protein>
    <recommendedName>
        <fullName evidence="9">DNA 3'-5' helicase</fullName>
        <ecNumber evidence="9">5.6.2.4</ecNumber>
    </recommendedName>
</protein>
<dbReference type="FunFam" id="1.10.3380.10:FF:000012">
    <property type="entry name" value="DEAD/DEAH box DNA helicase"/>
    <property type="match status" value="1"/>
</dbReference>
<dbReference type="GO" id="GO:0043138">
    <property type="term" value="F:3'-5' DNA helicase activity"/>
    <property type="evidence" value="ECO:0007669"/>
    <property type="project" value="UniProtKB-EC"/>
</dbReference>
<dbReference type="GO" id="GO:0003676">
    <property type="term" value="F:nucleic acid binding"/>
    <property type="evidence" value="ECO:0007669"/>
    <property type="project" value="InterPro"/>
</dbReference>
<dbReference type="InterPro" id="IPR027417">
    <property type="entry name" value="P-loop_NTPase"/>
</dbReference>
<dbReference type="GO" id="GO:0016787">
    <property type="term" value="F:hydrolase activity"/>
    <property type="evidence" value="ECO:0007669"/>
    <property type="project" value="UniProtKB-KW"/>
</dbReference>
<dbReference type="InterPro" id="IPR011545">
    <property type="entry name" value="DEAD/DEAH_box_helicase_dom"/>
</dbReference>
<dbReference type="Pfam" id="PF00271">
    <property type="entry name" value="Helicase_C"/>
    <property type="match status" value="1"/>
</dbReference>
<reference evidence="15" key="1">
    <citation type="journal article" date="2009" name="Genome Res.">
        <title>Comparative genomic analyses of the human fungal pathogens Coccidioides and their relatives.</title>
        <authorList>
            <person name="Sharpton T.J."/>
            <person name="Stajich J.E."/>
            <person name="Rounsley S.D."/>
            <person name="Gardner M.J."/>
            <person name="Wortman J.R."/>
            <person name="Jordar V.S."/>
            <person name="Maiti R."/>
            <person name="Kodira C.D."/>
            <person name="Neafsey D.E."/>
            <person name="Zeng Q."/>
            <person name="Hung C.-Y."/>
            <person name="McMahan C."/>
            <person name="Muszewska A."/>
            <person name="Grynberg M."/>
            <person name="Mandel M.A."/>
            <person name="Kellner E.M."/>
            <person name="Barker B.M."/>
            <person name="Galgiani J.N."/>
            <person name="Orbach M.J."/>
            <person name="Kirkland T.N."/>
            <person name="Cole G.T."/>
            <person name="Henn M.R."/>
            <person name="Birren B.W."/>
            <person name="Taylor J.W."/>
        </authorList>
    </citation>
    <scope>NUCLEOTIDE SEQUENCE [LARGE SCALE GENOMIC DNA]</scope>
    <source>
        <strain evidence="15">RS</strain>
    </source>
</reference>
<dbReference type="SUPFAM" id="SSF158702">
    <property type="entry name" value="Sec63 N-terminal domain-like"/>
    <property type="match status" value="1"/>
</dbReference>
<dbReference type="SUPFAM" id="SSF52540">
    <property type="entry name" value="P-loop containing nucleoside triphosphate hydrolases"/>
    <property type="match status" value="1"/>
</dbReference>
<feature type="region of interest" description="Disordered" evidence="11">
    <location>
        <begin position="117"/>
        <end position="149"/>
    </location>
</feature>
<feature type="compositionally biased region" description="Low complexity" evidence="11">
    <location>
        <begin position="131"/>
        <end position="145"/>
    </location>
</feature>
<feature type="region of interest" description="Disordered" evidence="11">
    <location>
        <begin position="1426"/>
        <end position="1467"/>
    </location>
</feature>
<dbReference type="PANTHER" id="PTHR47835">
    <property type="entry name" value="HFM1, ATP DEPENDENT DNA HELICASE HOMOLOG"/>
    <property type="match status" value="1"/>
</dbReference>
<evidence type="ECO:0000256" key="8">
    <source>
        <dbReference type="ARBA" id="ARBA00034617"/>
    </source>
</evidence>
<proteinExistence type="inferred from homology"/>
<dbReference type="KEGG" id="cim:CIMG_01676"/>
<dbReference type="Gene3D" id="3.40.50.300">
    <property type="entry name" value="P-loop containing nucleotide triphosphate hydrolases"/>
    <property type="match status" value="2"/>
</dbReference>
<keyword evidence="2" id="KW-0547">Nucleotide-binding</keyword>
<dbReference type="GeneID" id="4567121"/>
<dbReference type="Proteomes" id="UP000001261">
    <property type="component" value="Unassembled WGS sequence"/>
</dbReference>
<dbReference type="SMART" id="SM00487">
    <property type="entry name" value="DEXDc"/>
    <property type="match status" value="1"/>
</dbReference>
<sequence>MDDGAGKNARQLLNTFRYPSANRSKISYGSQTRSSSQMMPSSRPSWPSRMEGLVDSDRGVAQLPSEDNDLPLDAFDRELLAELEHEQQIPPHTGKQVCTLGARAYTPGPKPSKLFCNSAKTPSGPSRAIASSPPELEPLDSPLKSVKGGNRPASIARANHQENITFHWPLPMTLSSPRTPCPSGTVAPNNEPCEIQLKHAPPIIQGIQLVPTHELPDRLRSIFPFSVFNAIQSKCFRPIYLKDDNFAISAPTGSGKTVVMELAICRLISKIKDNRFKVVYQAPTKSLCSERFRDWCAKFAAFDLQCAELTGDTEQSQLRNVQNASIIITTPEKWDSMTRKWKDHMRLMQLIKLFLIDEVHILKETRGATLEVVVSRMKSANSSVRFIALSATVPNSEDIATWLGRDPTNQHLPAHHERFGEEFRPVKLQKFVYGYQSNGNDFVFEKVCDSKLPEVISKHSRRKPIMIFCCTRHSAISTSKNLAKLWTATNAPGRLWNSPKKPIIVQNQDLKATLSTGVAFHHAGLDTSDRHAVEMAYLQGHISVICCTSTLAVGINLPCHLVIIKNTVSWQDHHRREYTDLEMMQMLGRAGRPQFDNSATAVILTKKERVDHYQKLVTGSEPLESCLHFNLIDHLNAEVGLGTVTDIESATMWLAGTFFFTRLQKNPTYYNLKEGCDRADEEEMMRQICEKDIKLLQECSLITERVPLKSTEFGDVMARYYVKFETMKAFIALPPKAKMSEILSAIAQADEFREIRLKAGEKSLYKEINKSDGIKFPIKVDIGLTSQKISLLIQSELGSVEVPAAEQYQKHRFTFQQDKSLVFAHVSRLIRCIIDCQISRGDSISARHALELGRSLGAKVWDTSPLQMKQIDQIGVAAVRRLALAGINSIEALEAADAHRIDAILSKNPPFGMKLLGRLEVFPKPRVSLKMIGKETNPGKWPIVTFKADIGFINERIPSSFNKKPVYVCFLAETSDGRIIDFRRISASRLHSGQDIMLKAELTHSYQHITCYVMCDEIAGTLRQAELKPNFPESYFSGAKVSRAVTTPWPEKSVARSAIGNATLTGKRPDEFSNDGLDDNDLIAAVDSLNVRNKKDVWAKQSNDSTNVLKNVSQLNAQDKSEAPIKLSNGKWACSHRCKDKTACKHLCCREGIDRPPKVSQKSGGEEPIGSVEKAHGEPANIQVPRKTSSSNFSQISVPNNNRYNHSDTDVIDLTGPSNVVKSALRYKYVKKRNEKEFDFQKPSIAVEQHASKSNTVKTDNVKNLSGTSFLGSGWEDGLDGDANSSSDFGSVDIDDLFPLYNEVNSEQNTDDPKSTVCRSPVNNFDYDDYFDVDVDNTFEAHQSPENEVTEYDQYILSPDKPIPEVFSAVEESPSNSIFSKFESTVSQQASPLKSTLNPTIFSPTGVDSLLNPSVSSDSLFFHTPSLSGTKRSRDDGDKGEKELIESDSKRVRVDASGNSNTGEALDGWEEVDLELLEEFKDIVDFV</sequence>
<evidence type="ECO:0000256" key="6">
    <source>
        <dbReference type="ARBA" id="ARBA00023235"/>
    </source>
</evidence>
<accession>J3KJP6</accession>
<evidence type="ECO:0000256" key="5">
    <source>
        <dbReference type="ARBA" id="ARBA00022840"/>
    </source>
</evidence>
<dbReference type="InterPro" id="IPR004179">
    <property type="entry name" value="Sec63-dom"/>
</dbReference>
<dbReference type="FunCoup" id="J3KJP6">
    <property type="interactions" value="387"/>
</dbReference>
<feature type="region of interest" description="Disordered" evidence="11">
    <location>
        <begin position="1155"/>
        <end position="1210"/>
    </location>
</feature>
<evidence type="ECO:0000256" key="2">
    <source>
        <dbReference type="ARBA" id="ARBA00022741"/>
    </source>
</evidence>
<dbReference type="InterPro" id="IPR057842">
    <property type="entry name" value="WH_MER3"/>
</dbReference>
<evidence type="ECO:0000256" key="9">
    <source>
        <dbReference type="ARBA" id="ARBA00034808"/>
    </source>
</evidence>
<feature type="compositionally biased region" description="Polar residues" evidence="11">
    <location>
        <begin position="1186"/>
        <end position="1204"/>
    </location>
</feature>
<dbReference type="CDD" id="cd18795">
    <property type="entry name" value="SF2_C_Ski2"/>
    <property type="match status" value="1"/>
</dbReference>
<keyword evidence="5" id="KW-0067">ATP-binding</keyword>
<dbReference type="PROSITE" id="PS51194">
    <property type="entry name" value="HELICASE_CTER"/>
    <property type="match status" value="1"/>
</dbReference>
<dbReference type="STRING" id="246410.J3KJP6"/>
<keyword evidence="7" id="KW-0469">Meiosis</keyword>
<evidence type="ECO:0000256" key="1">
    <source>
        <dbReference type="ARBA" id="ARBA00010140"/>
    </source>
</evidence>
<feature type="region of interest" description="Disordered" evidence="11">
    <location>
        <begin position="23"/>
        <end position="52"/>
    </location>
</feature>
<dbReference type="Pfam" id="PF02889">
    <property type="entry name" value="Sec63"/>
    <property type="match status" value="1"/>
</dbReference>
<keyword evidence="3" id="KW-0378">Hydrolase</keyword>
<dbReference type="InterPro" id="IPR036390">
    <property type="entry name" value="WH_DNA-bd_sf"/>
</dbReference>
<evidence type="ECO:0000256" key="4">
    <source>
        <dbReference type="ARBA" id="ARBA00022806"/>
    </source>
</evidence>
<dbReference type="InterPro" id="IPR052247">
    <property type="entry name" value="Meiotic_Crossover_Helicase"/>
</dbReference>
<evidence type="ECO:0000259" key="12">
    <source>
        <dbReference type="PROSITE" id="PS51192"/>
    </source>
</evidence>